<dbReference type="SUPFAM" id="SSF53850">
    <property type="entry name" value="Periplasmic binding protein-like II"/>
    <property type="match status" value="1"/>
</dbReference>
<dbReference type="InterPro" id="IPR000847">
    <property type="entry name" value="LysR_HTH_N"/>
</dbReference>
<feature type="domain" description="HTH lysR-type" evidence="5">
    <location>
        <begin position="4"/>
        <end position="61"/>
    </location>
</feature>
<gene>
    <name evidence="6" type="primary">argP</name>
    <name evidence="6" type="ORF">KBTEX_02208</name>
</gene>
<dbReference type="AlphaFoldDB" id="A0A5B8RAT1"/>
<dbReference type="GO" id="GO:0003700">
    <property type="term" value="F:DNA-binding transcription factor activity"/>
    <property type="evidence" value="ECO:0007669"/>
    <property type="project" value="InterPro"/>
</dbReference>
<dbReference type="Gene3D" id="3.40.190.10">
    <property type="entry name" value="Periplasmic binding protein-like II"/>
    <property type="match status" value="2"/>
</dbReference>
<dbReference type="InterPro" id="IPR005119">
    <property type="entry name" value="LysR_subst-bd"/>
</dbReference>
<dbReference type="PROSITE" id="PS50931">
    <property type="entry name" value="HTH_LYSR"/>
    <property type="match status" value="1"/>
</dbReference>
<protein>
    <submittedName>
        <fullName evidence="6">HTH-type transcriptional regulator ArgP</fullName>
    </submittedName>
</protein>
<dbReference type="PANTHER" id="PTHR30579:SF7">
    <property type="entry name" value="HTH-TYPE TRANSCRIPTIONAL REGULATOR LRHA-RELATED"/>
    <property type="match status" value="1"/>
</dbReference>
<keyword evidence="3" id="KW-0238">DNA-binding</keyword>
<evidence type="ECO:0000259" key="5">
    <source>
        <dbReference type="PROSITE" id="PS50931"/>
    </source>
</evidence>
<dbReference type="Pfam" id="PF00126">
    <property type="entry name" value="HTH_1"/>
    <property type="match status" value="1"/>
</dbReference>
<reference evidence="6" key="1">
    <citation type="submission" date="2019-06" db="EMBL/GenBank/DDBJ databases">
        <authorList>
            <person name="Murdoch R.W."/>
            <person name="Fathepure B."/>
        </authorList>
    </citation>
    <scope>NUCLEOTIDE SEQUENCE</scope>
</reference>
<evidence type="ECO:0000256" key="4">
    <source>
        <dbReference type="ARBA" id="ARBA00023163"/>
    </source>
</evidence>
<organism evidence="6">
    <name type="scientific">uncultured organism</name>
    <dbReference type="NCBI Taxonomy" id="155900"/>
    <lineage>
        <taxon>unclassified sequences</taxon>
        <taxon>environmental samples</taxon>
    </lineage>
</organism>
<comment type="similarity">
    <text evidence="1">Belongs to the LysR transcriptional regulatory family.</text>
</comment>
<dbReference type="PANTHER" id="PTHR30579">
    <property type="entry name" value="TRANSCRIPTIONAL REGULATOR"/>
    <property type="match status" value="1"/>
</dbReference>
<evidence type="ECO:0000313" key="6">
    <source>
        <dbReference type="EMBL" id="QEA05880.1"/>
    </source>
</evidence>
<dbReference type="Gene3D" id="1.10.10.10">
    <property type="entry name" value="Winged helix-like DNA-binding domain superfamily/Winged helix DNA-binding domain"/>
    <property type="match status" value="1"/>
</dbReference>
<dbReference type="InterPro" id="IPR036390">
    <property type="entry name" value="WH_DNA-bd_sf"/>
</dbReference>
<evidence type="ECO:0000256" key="1">
    <source>
        <dbReference type="ARBA" id="ARBA00009437"/>
    </source>
</evidence>
<evidence type="ECO:0000256" key="3">
    <source>
        <dbReference type="ARBA" id="ARBA00023125"/>
    </source>
</evidence>
<name>A0A5B8RAT1_9ZZZZ</name>
<sequence length="305" mass="33422">MKDLDIDLLRVFVAIAEEGSFTGAGQRLYRTQSTISLQLKRLEQRVGHRLVRRTQGRVGGLTALGETLLGYARELIRLHGEATAALGTPRLTGMVRLGLSDEAAHQDLSQALARFQARHPRVQLEVTCSASDELEEHVATGRLDLALINRCDNDVPAELELDRLYREELVWVMHEGLQWLPDEPVPLVCFPQGCAYRARAIGALDRQHLRWRPVYTSASREGVWSAVVSGLGVAALPMRGIAPESSKVITAAATGLPPLPPVTVALVVATEHKTQEPLASLSSHVRQQFVRHGVSRHTPEADGVS</sequence>
<dbReference type="InterPro" id="IPR036388">
    <property type="entry name" value="WH-like_DNA-bd_sf"/>
</dbReference>
<evidence type="ECO:0000256" key="2">
    <source>
        <dbReference type="ARBA" id="ARBA00023015"/>
    </source>
</evidence>
<keyword evidence="4" id="KW-0804">Transcription</keyword>
<accession>A0A5B8RAT1</accession>
<keyword evidence="2" id="KW-0805">Transcription regulation</keyword>
<dbReference type="GO" id="GO:0003677">
    <property type="term" value="F:DNA binding"/>
    <property type="evidence" value="ECO:0007669"/>
    <property type="project" value="UniProtKB-KW"/>
</dbReference>
<dbReference type="EMBL" id="MN079114">
    <property type="protein sequence ID" value="QEA05880.1"/>
    <property type="molecule type" value="Genomic_DNA"/>
</dbReference>
<dbReference type="InterPro" id="IPR050176">
    <property type="entry name" value="LTTR"/>
</dbReference>
<proteinExistence type="inferred from homology"/>
<dbReference type="SUPFAM" id="SSF46785">
    <property type="entry name" value="Winged helix' DNA-binding domain"/>
    <property type="match status" value="1"/>
</dbReference>
<dbReference type="Pfam" id="PF03466">
    <property type="entry name" value="LysR_substrate"/>
    <property type="match status" value="1"/>
</dbReference>